<dbReference type="Pfam" id="PF02566">
    <property type="entry name" value="OsmC"/>
    <property type="match status" value="1"/>
</dbReference>
<organism evidence="2 3">
    <name type="scientific">Solitalea canadensis (strain ATCC 29591 / DSM 3403 / JCM 21819 / LMG 8368 / NBRC 15130 / NCIMB 12057 / USAM 9D)</name>
    <name type="common">Flexibacter canadensis</name>
    <dbReference type="NCBI Taxonomy" id="929556"/>
    <lineage>
        <taxon>Bacteria</taxon>
        <taxon>Pseudomonadati</taxon>
        <taxon>Bacteroidota</taxon>
        <taxon>Sphingobacteriia</taxon>
        <taxon>Sphingobacteriales</taxon>
        <taxon>Sphingobacteriaceae</taxon>
        <taxon>Solitalea</taxon>
    </lineage>
</organism>
<dbReference type="PANTHER" id="PTHR39624">
    <property type="entry name" value="PROTEIN INVOLVED IN RIMO-MEDIATED BETA-METHYLTHIOLATION OF RIBOSOMAL PROTEIN S12 YCAO"/>
    <property type="match status" value="1"/>
</dbReference>
<dbReference type="InterPro" id="IPR003718">
    <property type="entry name" value="OsmC/Ohr_fam"/>
</dbReference>
<accession>H8KMN6</accession>
<dbReference type="eggNOG" id="COG1765">
    <property type="taxonomic scope" value="Bacteria"/>
</dbReference>
<proteinExistence type="predicted"/>
<dbReference type="InterPro" id="IPR010693">
    <property type="entry name" value="Divergent_4Fe-4S_mono-cluster"/>
</dbReference>
<dbReference type="RefSeq" id="WP_014682250.1">
    <property type="nucleotide sequence ID" value="NC_017770.1"/>
</dbReference>
<dbReference type="eggNOG" id="COG3592">
    <property type="taxonomic scope" value="Bacteria"/>
</dbReference>
<evidence type="ECO:0000313" key="2">
    <source>
        <dbReference type="EMBL" id="AFD09027.1"/>
    </source>
</evidence>
<dbReference type="Gene3D" id="3.30.300.20">
    <property type="match status" value="1"/>
</dbReference>
<protein>
    <submittedName>
        <fullName evidence="2">Putative redox protein, regulator of disulfide bond formation</fullName>
    </submittedName>
</protein>
<sequence length="224" mass="25770">MKYKLEKPVHGLIGTANYQCTIEWRNGVFISDEPESTGGKDEGPDPFTLLLSSLASCTLITLRMYIDRKNLDIPRIAVNANMYQEIKDGITTTIIDRDIQFLSRVEKDVKTKLVEIAKMCPISKILEQNAQVRTFVFRDTFETEKVIDYKNDDITVEWRPELCQHSTRCWSQMLQVFDPREKKWIKVDGASPERIRQQIEKCPSGALAFHYNKDADSSNEKSAS</sequence>
<dbReference type="InterPro" id="IPR015946">
    <property type="entry name" value="KH_dom-like_a/b"/>
</dbReference>
<dbReference type="SUPFAM" id="SSF82784">
    <property type="entry name" value="OsmC-like"/>
    <property type="match status" value="1"/>
</dbReference>
<dbReference type="HOGENOM" id="CLU_1293218_0_0_10"/>
<dbReference type="Proteomes" id="UP000007590">
    <property type="component" value="Chromosome"/>
</dbReference>
<evidence type="ECO:0000313" key="3">
    <source>
        <dbReference type="Proteomes" id="UP000007590"/>
    </source>
</evidence>
<reference evidence="2" key="1">
    <citation type="submission" date="2012-02" db="EMBL/GenBank/DDBJ databases">
        <title>The complete genome of Solitalea canadensis DSM 3403.</title>
        <authorList>
            <consortium name="US DOE Joint Genome Institute (JGI-PGF)"/>
            <person name="Lucas S."/>
            <person name="Copeland A."/>
            <person name="Lapidus A."/>
            <person name="Glavina del Rio T."/>
            <person name="Dalin E."/>
            <person name="Tice H."/>
            <person name="Bruce D."/>
            <person name="Goodwin L."/>
            <person name="Pitluck S."/>
            <person name="Peters L."/>
            <person name="Ovchinnikova G."/>
            <person name="Lu M."/>
            <person name="Kyrpides N."/>
            <person name="Mavromatis K."/>
            <person name="Ivanova N."/>
            <person name="Brettin T."/>
            <person name="Detter J.C."/>
            <person name="Han C."/>
            <person name="Larimer F."/>
            <person name="Land M."/>
            <person name="Hauser L."/>
            <person name="Markowitz V."/>
            <person name="Cheng J.-F."/>
            <person name="Hugenholtz P."/>
            <person name="Woyke T."/>
            <person name="Wu D."/>
            <person name="Spring S."/>
            <person name="Schroeder M."/>
            <person name="Kopitz M."/>
            <person name="Brambilla E."/>
            <person name="Klenk H.-P."/>
            <person name="Eisen J.A."/>
        </authorList>
    </citation>
    <scope>NUCLEOTIDE SEQUENCE</scope>
    <source>
        <strain evidence="2">DSM 3403</strain>
    </source>
</reference>
<evidence type="ECO:0000259" key="1">
    <source>
        <dbReference type="Pfam" id="PF06902"/>
    </source>
</evidence>
<dbReference type="InterPro" id="IPR036102">
    <property type="entry name" value="OsmC/Ohrsf"/>
</dbReference>
<gene>
    <name evidence="2" type="ordered locus">Solca_4037</name>
</gene>
<dbReference type="AlphaFoldDB" id="H8KMN6"/>
<name>H8KMN6_SOLCM</name>
<dbReference type="OrthoDB" id="9791538at2"/>
<dbReference type="Pfam" id="PF06902">
    <property type="entry name" value="Fer4_19"/>
    <property type="match status" value="1"/>
</dbReference>
<dbReference type="PANTHER" id="PTHR39624:SF2">
    <property type="entry name" value="OSMC-LIKE PROTEIN"/>
    <property type="match status" value="1"/>
</dbReference>
<dbReference type="STRING" id="929556.Solca_4037"/>
<dbReference type="KEGG" id="scn:Solca_4037"/>
<feature type="domain" description="Divergent 4Fe-4S mono-cluster" evidence="1">
    <location>
        <begin position="149"/>
        <end position="208"/>
    </location>
</feature>
<dbReference type="EMBL" id="CP003349">
    <property type="protein sequence ID" value="AFD09027.1"/>
    <property type="molecule type" value="Genomic_DNA"/>
</dbReference>
<keyword evidence="3" id="KW-1185">Reference proteome</keyword>